<dbReference type="PANTHER" id="PTHR24261:SF7">
    <property type="entry name" value="KRINGLE DOMAIN-CONTAINING PROTEIN"/>
    <property type="match status" value="1"/>
</dbReference>
<evidence type="ECO:0000256" key="3">
    <source>
        <dbReference type="PROSITE-ProRule" id="PRU00121"/>
    </source>
</evidence>
<feature type="domain" description="Kringle" evidence="6">
    <location>
        <begin position="440"/>
        <end position="518"/>
    </location>
</feature>
<dbReference type="Proteomes" id="UP000596742">
    <property type="component" value="Unassembled WGS sequence"/>
</dbReference>
<dbReference type="InterPro" id="IPR050759">
    <property type="entry name" value="Serine_protease_kringle"/>
</dbReference>
<keyword evidence="2 3" id="KW-1015">Disulfide bond</keyword>
<feature type="domain" description="Kringle" evidence="6">
    <location>
        <begin position="581"/>
        <end position="656"/>
    </location>
</feature>
<dbReference type="Pfam" id="PF00051">
    <property type="entry name" value="Kringle"/>
    <property type="match status" value="2"/>
</dbReference>
<evidence type="ECO:0000256" key="5">
    <source>
        <dbReference type="SAM" id="Phobius"/>
    </source>
</evidence>
<keyword evidence="1 3" id="KW-0420">Kringle</keyword>
<gene>
    <name evidence="7" type="ORF">MGAL_10B054743</name>
</gene>
<dbReference type="PROSITE" id="PS50070">
    <property type="entry name" value="KRINGLE_2"/>
    <property type="match status" value="2"/>
</dbReference>
<dbReference type="InterPro" id="IPR000001">
    <property type="entry name" value="Kringle"/>
</dbReference>
<comment type="caution">
    <text evidence="3">Lacks conserved residue(s) required for the propagation of feature annotation.</text>
</comment>
<dbReference type="CDD" id="cd00108">
    <property type="entry name" value="KR"/>
    <property type="match status" value="1"/>
</dbReference>
<dbReference type="SMART" id="SM00130">
    <property type="entry name" value="KR"/>
    <property type="match status" value="2"/>
</dbReference>
<feature type="disulfide bond" evidence="3">
    <location>
        <begin position="462"/>
        <end position="501"/>
    </location>
</feature>
<proteinExistence type="predicted"/>
<feature type="transmembrane region" description="Helical" evidence="5">
    <location>
        <begin position="384"/>
        <end position="405"/>
    </location>
</feature>
<feature type="compositionally biased region" description="Basic and acidic residues" evidence="4">
    <location>
        <begin position="247"/>
        <end position="261"/>
    </location>
</feature>
<name>A0A8B6GL22_MYTGA</name>
<keyword evidence="8" id="KW-1185">Reference proteome</keyword>
<dbReference type="SUPFAM" id="SSF57440">
    <property type="entry name" value="Kringle-like"/>
    <property type="match status" value="2"/>
</dbReference>
<feature type="region of interest" description="Disordered" evidence="4">
    <location>
        <begin position="241"/>
        <end position="261"/>
    </location>
</feature>
<evidence type="ECO:0000256" key="2">
    <source>
        <dbReference type="ARBA" id="ARBA00023157"/>
    </source>
</evidence>
<evidence type="ECO:0000256" key="4">
    <source>
        <dbReference type="SAM" id="MobiDB-lite"/>
    </source>
</evidence>
<dbReference type="EMBL" id="UYJE01008622">
    <property type="protein sequence ID" value="VDI65426.1"/>
    <property type="molecule type" value="Genomic_DNA"/>
</dbReference>
<dbReference type="PANTHER" id="PTHR24261">
    <property type="entry name" value="PLASMINOGEN-RELATED"/>
    <property type="match status" value="1"/>
</dbReference>
<evidence type="ECO:0000313" key="8">
    <source>
        <dbReference type="Proteomes" id="UP000596742"/>
    </source>
</evidence>
<organism evidence="7 8">
    <name type="scientific">Mytilus galloprovincialis</name>
    <name type="common">Mediterranean mussel</name>
    <dbReference type="NCBI Taxonomy" id="29158"/>
    <lineage>
        <taxon>Eukaryota</taxon>
        <taxon>Metazoa</taxon>
        <taxon>Spiralia</taxon>
        <taxon>Lophotrochozoa</taxon>
        <taxon>Mollusca</taxon>
        <taxon>Bivalvia</taxon>
        <taxon>Autobranchia</taxon>
        <taxon>Pteriomorphia</taxon>
        <taxon>Mytilida</taxon>
        <taxon>Mytiloidea</taxon>
        <taxon>Mytilidae</taxon>
        <taxon>Mytilinae</taxon>
        <taxon>Mytilus</taxon>
    </lineage>
</organism>
<sequence length="656" mass="74594">MLLVLLIVRGHTLDVIITREDSSIVIGIPSIEELHLCNDKGVPSLDHFAVHCSLNVNKPPKIRESMKFRKLEEIVIDDLNTDINCSNFMPSQTASLDELVSTYDSVLEKHAPIQSKTITLRPNTEWHASELRTAKTERRKAEPKMRKIKLEVHKQLYKEQCIKTHKLLLKCRTDYYSDKILEIGCDQKKLLNLTNKLMGNTKTIVLPSRECDKDISKRFGDYFLNENETIMRHLSSEDSTTNTKAISADREDGVDCSRDRENISETSGHKYRNIGKTNLKYYNEQLHISTGQKHSLESSASGIRKQKSVESIGNDEPDYSYVSGFKDRQNDTKHVQGMVQSLNKDFVPACPDNDVHQDMQREECVSERTNKSNSIQAVSSRARLIGVAIVVLAVFVGCLVLVLSLKGKSKNNCNSSDKGFHPQLLTLTGFHPQPLTLTGDCYHNTSTQYFGRLNYTVSGRACQNWSKNSPHVTIFRPDRDADKTTNYCRDNSYYKHGTPWCYTEDPDFRWEFCPVFKCNACTMLPKAKPGTTVSYNITFGVVAATYTCQSFKPGVSFPHCPISTCSNGNKWLKFNTSCSVEDRYLNSTKYNGKVSCSVSGTPCMIWNLQKRHLLPINSDDHVTNYCRDPDGKGQPWCYVDHQGTVEKWEFCYVPRR</sequence>
<keyword evidence="5" id="KW-0812">Transmembrane</keyword>
<dbReference type="InterPro" id="IPR013806">
    <property type="entry name" value="Kringle-like"/>
</dbReference>
<dbReference type="InterPro" id="IPR038178">
    <property type="entry name" value="Kringle_sf"/>
</dbReference>
<dbReference type="OrthoDB" id="6091162at2759"/>
<reference evidence="7" key="1">
    <citation type="submission" date="2018-11" db="EMBL/GenBank/DDBJ databases">
        <authorList>
            <person name="Alioto T."/>
            <person name="Alioto T."/>
        </authorList>
    </citation>
    <scope>NUCLEOTIDE SEQUENCE</scope>
</reference>
<keyword evidence="5" id="KW-1133">Transmembrane helix</keyword>
<feature type="disulfide bond" evidence="3">
    <location>
        <begin position="441"/>
        <end position="518"/>
    </location>
</feature>
<evidence type="ECO:0000259" key="6">
    <source>
        <dbReference type="PROSITE" id="PS50070"/>
    </source>
</evidence>
<evidence type="ECO:0000313" key="7">
    <source>
        <dbReference type="EMBL" id="VDI65426.1"/>
    </source>
</evidence>
<protein>
    <recommendedName>
        <fullName evidence="6">Kringle domain-containing protein</fullName>
    </recommendedName>
</protein>
<evidence type="ECO:0000256" key="1">
    <source>
        <dbReference type="ARBA" id="ARBA00022572"/>
    </source>
</evidence>
<dbReference type="Gene3D" id="2.40.20.10">
    <property type="entry name" value="Plasminogen Kringle 4"/>
    <property type="match status" value="2"/>
</dbReference>
<dbReference type="PRINTS" id="PR00018">
    <property type="entry name" value="KRINGLE"/>
</dbReference>
<keyword evidence="5" id="KW-0472">Membrane</keyword>
<dbReference type="AlphaFoldDB" id="A0A8B6GL22"/>
<accession>A0A8B6GL22</accession>
<comment type="caution">
    <text evidence="7">The sequence shown here is derived from an EMBL/GenBank/DDBJ whole genome shotgun (WGS) entry which is preliminary data.</text>
</comment>